<evidence type="ECO:0000256" key="3">
    <source>
        <dbReference type="ARBA" id="ARBA00022448"/>
    </source>
</evidence>
<feature type="transmembrane region" description="Helical" evidence="7">
    <location>
        <begin position="298"/>
        <end position="321"/>
    </location>
</feature>
<name>A0A7V3YH50_9BACT</name>
<dbReference type="PROSITE" id="PS50850">
    <property type="entry name" value="MFS"/>
    <property type="match status" value="1"/>
</dbReference>
<dbReference type="InterPro" id="IPR051788">
    <property type="entry name" value="MFS_Transporter"/>
</dbReference>
<evidence type="ECO:0000256" key="2">
    <source>
        <dbReference type="ARBA" id="ARBA00008335"/>
    </source>
</evidence>
<comment type="similarity">
    <text evidence="2">Belongs to the major facilitator superfamily.</text>
</comment>
<dbReference type="InterPro" id="IPR011701">
    <property type="entry name" value="MFS"/>
</dbReference>
<keyword evidence="5 7" id="KW-1133">Transmembrane helix</keyword>
<keyword evidence="3" id="KW-0813">Transport</keyword>
<comment type="caution">
    <text evidence="9">The sequence shown here is derived from an EMBL/GenBank/DDBJ whole genome shotgun (WGS) entry which is preliminary data.</text>
</comment>
<dbReference type="PANTHER" id="PTHR23514">
    <property type="entry name" value="BYPASS OF STOP CODON PROTEIN 6"/>
    <property type="match status" value="1"/>
</dbReference>
<feature type="transmembrane region" description="Helical" evidence="7">
    <location>
        <begin position="75"/>
        <end position="93"/>
    </location>
</feature>
<evidence type="ECO:0000256" key="6">
    <source>
        <dbReference type="ARBA" id="ARBA00023136"/>
    </source>
</evidence>
<organism evidence="9">
    <name type="scientific">Candidatus Caldatribacterium californiense</name>
    <dbReference type="NCBI Taxonomy" id="1454726"/>
    <lineage>
        <taxon>Bacteria</taxon>
        <taxon>Pseudomonadati</taxon>
        <taxon>Atribacterota</taxon>
        <taxon>Atribacteria</taxon>
        <taxon>Atribacterales</taxon>
        <taxon>Candidatus Caldatribacteriaceae</taxon>
        <taxon>Candidatus Caldatribacterium</taxon>
    </lineage>
</organism>
<reference evidence="9" key="1">
    <citation type="journal article" date="2020" name="mSystems">
        <title>Genome- and Community-Level Interaction Insights into Carbon Utilization and Element Cycling Functions of Hydrothermarchaeota in Hydrothermal Sediment.</title>
        <authorList>
            <person name="Zhou Z."/>
            <person name="Liu Y."/>
            <person name="Xu W."/>
            <person name="Pan J."/>
            <person name="Luo Z.H."/>
            <person name="Li M."/>
        </authorList>
    </citation>
    <scope>NUCLEOTIDE SEQUENCE [LARGE SCALE GENOMIC DNA]</scope>
    <source>
        <strain evidence="9">SpSt-747</strain>
    </source>
</reference>
<dbReference type="PANTHER" id="PTHR23514:SF3">
    <property type="entry name" value="BYPASS OF STOP CODON PROTEIN 6"/>
    <property type="match status" value="1"/>
</dbReference>
<feature type="transmembrane region" description="Helical" evidence="7">
    <location>
        <begin position="131"/>
        <end position="151"/>
    </location>
</feature>
<gene>
    <name evidence="9" type="ORF">ENV30_06490</name>
</gene>
<feature type="transmembrane region" description="Helical" evidence="7">
    <location>
        <begin position="358"/>
        <end position="377"/>
    </location>
</feature>
<protein>
    <submittedName>
        <fullName evidence="9">MFS transporter</fullName>
    </submittedName>
</protein>
<feature type="transmembrane region" description="Helical" evidence="7">
    <location>
        <begin position="333"/>
        <end position="352"/>
    </location>
</feature>
<feature type="transmembrane region" description="Helical" evidence="7">
    <location>
        <begin position="51"/>
        <end position="70"/>
    </location>
</feature>
<dbReference type="Gene3D" id="1.20.1250.20">
    <property type="entry name" value="MFS general substrate transporter like domains"/>
    <property type="match status" value="2"/>
</dbReference>
<accession>A0A7V3YH50</accession>
<feature type="transmembrane region" description="Helical" evidence="7">
    <location>
        <begin position="274"/>
        <end position="292"/>
    </location>
</feature>
<sequence>MERRTALRLSFIVGVAFFFLAVSMLITGAVLPKWIAVFHLPASRAGRLFALYYLPYVVTTFVSGALCDLFGKKPVLVASQAFLALGFFVVSLADQFTTIEWGIFLAGIGGGFCEAPLTGLLSQVFPGREGYALNLSQISFGLGAASGPYLAGLLLERELSWRVLYFVPGTFSVLLFALLLWEQELFAGGNNEGFSLKRLRVFREWRAMLFASFLAIFLYVGAEIGTSAWVSTYFVRELQRGFSLAGAAMGIFWGMITVGRLVFGLLARKTSYLVLLRFLILLSFFALLLFNLTRNVSIALLALFALGLGFSAVWPLIVAWVAQHINTFQATAIGLTVAAGGLGALFFPWSMGILADRVGLRFVFLVALVLVAGLFGVTQSRFFREGKA</sequence>
<dbReference type="InterPro" id="IPR020846">
    <property type="entry name" value="MFS_dom"/>
</dbReference>
<feature type="transmembrane region" description="Helical" evidence="7">
    <location>
        <begin position="7"/>
        <end position="31"/>
    </location>
</feature>
<evidence type="ECO:0000256" key="7">
    <source>
        <dbReference type="SAM" id="Phobius"/>
    </source>
</evidence>
<evidence type="ECO:0000256" key="1">
    <source>
        <dbReference type="ARBA" id="ARBA00004127"/>
    </source>
</evidence>
<evidence type="ECO:0000313" key="9">
    <source>
        <dbReference type="EMBL" id="HGI30935.1"/>
    </source>
</evidence>
<dbReference type="GO" id="GO:0016020">
    <property type="term" value="C:membrane"/>
    <property type="evidence" value="ECO:0007669"/>
    <property type="project" value="TreeGrafter"/>
</dbReference>
<dbReference type="GO" id="GO:0022857">
    <property type="term" value="F:transmembrane transporter activity"/>
    <property type="evidence" value="ECO:0007669"/>
    <property type="project" value="InterPro"/>
</dbReference>
<feature type="transmembrane region" description="Helical" evidence="7">
    <location>
        <begin position="242"/>
        <end position="267"/>
    </location>
</feature>
<feature type="transmembrane region" description="Helical" evidence="7">
    <location>
        <begin position="207"/>
        <end position="230"/>
    </location>
</feature>
<dbReference type="EMBL" id="DTFV01000095">
    <property type="protein sequence ID" value="HGI30935.1"/>
    <property type="molecule type" value="Genomic_DNA"/>
</dbReference>
<comment type="subcellular location">
    <subcellularLocation>
        <location evidence="1">Endomembrane system</location>
        <topology evidence="1">Multi-pass membrane protein</topology>
    </subcellularLocation>
</comment>
<keyword evidence="4 7" id="KW-0812">Transmembrane</keyword>
<evidence type="ECO:0000256" key="4">
    <source>
        <dbReference type="ARBA" id="ARBA00022692"/>
    </source>
</evidence>
<dbReference type="AlphaFoldDB" id="A0A7V3YH50"/>
<dbReference type="GO" id="GO:0012505">
    <property type="term" value="C:endomembrane system"/>
    <property type="evidence" value="ECO:0007669"/>
    <property type="project" value="UniProtKB-SubCell"/>
</dbReference>
<feature type="transmembrane region" description="Helical" evidence="7">
    <location>
        <begin position="99"/>
        <end position="119"/>
    </location>
</feature>
<keyword evidence="6 7" id="KW-0472">Membrane</keyword>
<dbReference type="Pfam" id="PF07690">
    <property type="entry name" value="MFS_1"/>
    <property type="match status" value="1"/>
</dbReference>
<dbReference type="SUPFAM" id="SSF103473">
    <property type="entry name" value="MFS general substrate transporter"/>
    <property type="match status" value="1"/>
</dbReference>
<dbReference type="InterPro" id="IPR036259">
    <property type="entry name" value="MFS_trans_sf"/>
</dbReference>
<evidence type="ECO:0000259" key="8">
    <source>
        <dbReference type="PROSITE" id="PS50850"/>
    </source>
</evidence>
<feature type="transmembrane region" description="Helical" evidence="7">
    <location>
        <begin position="163"/>
        <end position="181"/>
    </location>
</feature>
<proteinExistence type="inferred from homology"/>
<evidence type="ECO:0000256" key="5">
    <source>
        <dbReference type="ARBA" id="ARBA00022989"/>
    </source>
</evidence>
<feature type="domain" description="Major facilitator superfamily (MFS) profile" evidence="8">
    <location>
        <begin position="9"/>
        <end position="384"/>
    </location>
</feature>